<proteinExistence type="predicted"/>
<sequence length="122" mass="14490">YLHRFKWIHLSERLAYERLVRRQRMRAEVSQAKRETNFFLQNVEKSKGLHKLQEMKSKKGQEWQEKSWHFKQRETEMEIQASKAASRKRKARELGKAAEIHGQAQSNVTLLAKIFNPAAGRD</sequence>
<comment type="caution">
    <text evidence="1">The sequence shown here is derived from an EMBL/GenBank/DDBJ whole genome shotgun (WGS) entry which is preliminary data.</text>
</comment>
<dbReference type="InterPro" id="IPR039119">
    <property type="entry name" value="ABT1/Esf2"/>
</dbReference>
<feature type="non-terminal residue" evidence="1">
    <location>
        <position position="1"/>
    </location>
</feature>
<dbReference type="PANTHER" id="PTHR12311:SF7">
    <property type="entry name" value="ACTIVATOR OF BASAL TRANSCRIPTION 1"/>
    <property type="match status" value="1"/>
</dbReference>
<dbReference type="STRING" id="137246.A0A401RPQ8"/>
<dbReference type="GO" id="GO:0000480">
    <property type="term" value="P:endonucleolytic cleavage in 5'-ETS of tricistronic rRNA transcript (SSU-rRNA, 5.8S rRNA, LSU-rRNA)"/>
    <property type="evidence" value="ECO:0007669"/>
    <property type="project" value="TreeGrafter"/>
</dbReference>
<dbReference type="GO" id="GO:0005730">
    <property type="term" value="C:nucleolus"/>
    <property type="evidence" value="ECO:0007669"/>
    <property type="project" value="TreeGrafter"/>
</dbReference>
<dbReference type="GO" id="GO:0034462">
    <property type="term" value="P:small-subunit processome assembly"/>
    <property type="evidence" value="ECO:0007669"/>
    <property type="project" value="TreeGrafter"/>
</dbReference>
<reference evidence="1 2" key="1">
    <citation type="journal article" date="2018" name="Nat. Ecol. Evol.">
        <title>Shark genomes provide insights into elasmobranch evolution and the origin of vertebrates.</title>
        <authorList>
            <person name="Hara Y"/>
            <person name="Yamaguchi K"/>
            <person name="Onimaru K"/>
            <person name="Kadota M"/>
            <person name="Koyanagi M"/>
            <person name="Keeley SD"/>
            <person name="Tatsumi K"/>
            <person name="Tanaka K"/>
            <person name="Motone F"/>
            <person name="Kageyama Y"/>
            <person name="Nozu R"/>
            <person name="Adachi N"/>
            <person name="Nishimura O"/>
            <person name="Nakagawa R"/>
            <person name="Tanegashima C"/>
            <person name="Kiyatake I"/>
            <person name="Matsumoto R"/>
            <person name="Murakumo K"/>
            <person name="Nishida K"/>
            <person name="Terakita A"/>
            <person name="Kuratani S"/>
            <person name="Sato K"/>
            <person name="Hyodo S Kuraku.S."/>
        </authorList>
    </citation>
    <scope>NUCLEOTIDE SEQUENCE [LARGE SCALE GENOMIC DNA]</scope>
</reference>
<dbReference type="GO" id="GO:0000472">
    <property type="term" value="P:endonucleolytic cleavage to generate mature 5'-end of SSU-rRNA from (SSU-rRNA, 5.8S rRNA, LSU-rRNA)"/>
    <property type="evidence" value="ECO:0007669"/>
    <property type="project" value="TreeGrafter"/>
</dbReference>
<dbReference type="GO" id="GO:0003723">
    <property type="term" value="F:RNA binding"/>
    <property type="evidence" value="ECO:0007669"/>
    <property type="project" value="TreeGrafter"/>
</dbReference>
<organism evidence="1 2">
    <name type="scientific">Chiloscyllium punctatum</name>
    <name type="common">Brownbanded bambooshark</name>
    <name type="synonym">Hemiscyllium punctatum</name>
    <dbReference type="NCBI Taxonomy" id="137246"/>
    <lineage>
        <taxon>Eukaryota</taxon>
        <taxon>Metazoa</taxon>
        <taxon>Chordata</taxon>
        <taxon>Craniata</taxon>
        <taxon>Vertebrata</taxon>
        <taxon>Chondrichthyes</taxon>
        <taxon>Elasmobranchii</taxon>
        <taxon>Galeomorphii</taxon>
        <taxon>Galeoidea</taxon>
        <taxon>Orectolobiformes</taxon>
        <taxon>Hemiscylliidae</taxon>
        <taxon>Chiloscyllium</taxon>
    </lineage>
</organism>
<dbReference type="PANTHER" id="PTHR12311">
    <property type="entry name" value="ACTIVATOR OF BASAL TRANSCRIPTION 1"/>
    <property type="match status" value="1"/>
</dbReference>
<dbReference type="Proteomes" id="UP000287033">
    <property type="component" value="Unassembled WGS sequence"/>
</dbReference>
<dbReference type="AlphaFoldDB" id="A0A401RPQ8"/>
<gene>
    <name evidence="1" type="ORF">chiPu_0021279</name>
</gene>
<accession>A0A401RPQ8</accession>
<evidence type="ECO:0000313" key="1">
    <source>
        <dbReference type="EMBL" id="GCC20132.1"/>
    </source>
</evidence>
<dbReference type="OrthoDB" id="287393at2759"/>
<protein>
    <recommendedName>
        <fullName evidence="3">Activator of basal transcription 1</fullName>
    </recommendedName>
</protein>
<keyword evidence="2" id="KW-1185">Reference proteome</keyword>
<dbReference type="GO" id="GO:0000447">
    <property type="term" value="P:endonucleolytic cleavage in ITS1 to separate SSU-rRNA from 5.8S rRNA and LSU-rRNA from tricistronic rRNA transcript (SSU-rRNA, 5.8S rRNA, LSU-rRNA)"/>
    <property type="evidence" value="ECO:0007669"/>
    <property type="project" value="TreeGrafter"/>
</dbReference>
<dbReference type="EMBL" id="BEZZ01003638">
    <property type="protein sequence ID" value="GCC20132.1"/>
    <property type="molecule type" value="Genomic_DNA"/>
</dbReference>
<evidence type="ECO:0000313" key="2">
    <source>
        <dbReference type="Proteomes" id="UP000287033"/>
    </source>
</evidence>
<evidence type="ECO:0008006" key="3">
    <source>
        <dbReference type="Google" id="ProtNLM"/>
    </source>
</evidence>
<name>A0A401RPQ8_CHIPU</name>